<dbReference type="PANTHER" id="PTHR18964:SF149">
    <property type="entry name" value="BIFUNCTIONAL UDP-N-ACETYLGLUCOSAMINE 2-EPIMERASE_N-ACETYLMANNOSAMINE KINASE"/>
    <property type="match status" value="1"/>
</dbReference>
<dbReference type="InterPro" id="IPR043129">
    <property type="entry name" value="ATPase_NBD"/>
</dbReference>
<dbReference type="Proteomes" id="UP000618319">
    <property type="component" value="Unassembled WGS sequence"/>
</dbReference>
<dbReference type="InterPro" id="IPR036390">
    <property type="entry name" value="WH_DNA-bd_sf"/>
</dbReference>
<accession>A0ABR9T3Q2</accession>
<name>A0ABR9T3Q2_9SPHI</name>
<dbReference type="InterPro" id="IPR000600">
    <property type="entry name" value="ROK"/>
</dbReference>
<comment type="caution">
    <text evidence="2">The sequence shown here is derived from an EMBL/GenBank/DDBJ whole genome shotgun (WGS) entry which is preliminary data.</text>
</comment>
<dbReference type="Gene3D" id="3.30.420.40">
    <property type="match status" value="2"/>
</dbReference>
<dbReference type="PANTHER" id="PTHR18964">
    <property type="entry name" value="ROK (REPRESSOR, ORF, KINASE) FAMILY"/>
    <property type="match status" value="1"/>
</dbReference>
<comment type="similarity">
    <text evidence="1">Belongs to the ROK (NagC/XylR) family.</text>
</comment>
<organism evidence="2 3">
    <name type="scientific">Sphingobacterium pedocola</name>
    <dbReference type="NCBI Taxonomy" id="2082722"/>
    <lineage>
        <taxon>Bacteria</taxon>
        <taxon>Pseudomonadati</taxon>
        <taxon>Bacteroidota</taxon>
        <taxon>Sphingobacteriia</taxon>
        <taxon>Sphingobacteriales</taxon>
        <taxon>Sphingobacteriaceae</taxon>
        <taxon>Sphingobacterium</taxon>
    </lineage>
</organism>
<dbReference type="Pfam" id="PF00480">
    <property type="entry name" value="ROK"/>
    <property type="match status" value="1"/>
</dbReference>
<dbReference type="SUPFAM" id="SSF53067">
    <property type="entry name" value="Actin-like ATPase domain"/>
    <property type="match status" value="1"/>
</dbReference>
<dbReference type="InterPro" id="IPR036388">
    <property type="entry name" value="WH-like_DNA-bd_sf"/>
</dbReference>
<dbReference type="Gene3D" id="1.10.10.10">
    <property type="entry name" value="Winged helix-like DNA-binding domain superfamily/Winged helix DNA-binding domain"/>
    <property type="match status" value="1"/>
</dbReference>
<keyword evidence="3" id="KW-1185">Reference proteome</keyword>
<evidence type="ECO:0000256" key="1">
    <source>
        <dbReference type="ARBA" id="ARBA00006479"/>
    </source>
</evidence>
<gene>
    <name evidence="2" type="ORF">C4F40_04460</name>
</gene>
<evidence type="ECO:0000313" key="2">
    <source>
        <dbReference type="EMBL" id="MBE8719983.1"/>
    </source>
</evidence>
<sequence length="402" mass="43833">MIMSLEISILKSLYFTNPQSIADLSNDIGKSLPNITKTVNVLLEKGIIVENGLAPSTGGRRPVQFSLHVENLPYILAIAIDQYYTSIALVDFSNRAIKPTETITIDLKESVSPTEEIKKLIDDYLQFSNTKDILAIGITAPGFVDSHAGVNNSHPKDSDLYNLRKIIEDHSRIPTYIENDSTAIAIAEQKLGSIKDIDHALVVNLNWGVGLGMIIDHKLFKGHSGYAGEFSHIPLSNLNKLCSCGKKGCLEVEASLLAAVESATEKMVKGEQSLLSPTFRKTRKITGDELLDAAVDGDQLAIEAINKIGYMLGKGIATLIHIINPAKIIISGRGAKVGHILTPQIQSAILEFSIHRLSKNTAIEISKLENAQLLGSACIAVEHSKWKNLKLESIINLKQQTK</sequence>
<evidence type="ECO:0000313" key="3">
    <source>
        <dbReference type="Proteomes" id="UP000618319"/>
    </source>
</evidence>
<proteinExistence type="inferred from homology"/>
<dbReference type="SUPFAM" id="SSF46785">
    <property type="entry name" value="Winged helix' DNA-binding domain"/>
    <property type="match status" value="1"/>
</dbReference>
<dbReference type="RefSeq" id="WP_196937680.1">
    <property type="nucleotide sequence ID" value="NZ_MU158689.1"/>
</dbReference>
<reference evidence="2 3" key="1">
    <citation type="submission" date="2018-02" db="EMBL/GenBank/DDBJ databases">
        <title>Sphingobacterium KA21.</title>
        <authorList>
            <person name="Vasarhelyi B.M."/>
            <person name="Deshmukh S."/>
            <person name="Balint B."/>
            <person name="Kukolya J."/>
        </authorList>
    </citation>
    <scope>NUCLEOTIDE SEQUENCE [LARGE SCALE GENOMIC DNA]</scope>
    <source>
        <strain evidence="2 3">Ka21</strain>
    </source>
</reference>
<dbReference type="EMBL" id="PSKQ01000017">
    <property type="protein sequence ID" value="MBE8719983.1"/>
    <property type="molecule type" value="Genomic_DNA"/>
</dbReference>
<protein>
    <submittedName>
        <fullName evidence="2">ROK family protein</fullName>
    </submittedName>
</protein>